<reference evidence="1 2" key="1">
    <citation type="journal article" date="2016" name="Nat. Commun.">
        <title>Thousands of microbial genomes shed light on interconnected biogeochemical processes in an aquifer system.</title>
        <authorList>
            <person name="Anantharaman K."/>
            <person name="Brown C.T."/>
            <person name="Hug L.A."/>
            <person name="Sharon I."/>
            <person name="Castelle C.J."/>
            <person name="Probst A.J."/>
            <person name="Thomas B.C."/>
            <person name="Singh A."/>
            <person name="Wilkins M.J."/>
            <person name="Karaoz U."/>
            <person name="Brodie E.L."/>
            <person name="Williams K.H."/>
            <person name="Hubbard S.S."/>
            <person name="Banfield J.F."/>
        </authorList>
    </citation>
    <scope>NUCLEOTIDE SEQUENCE [LARGE SCALE GENOMIC DNA]</scope>
</reference>
<protein>
    <submittedName>
        <fullName evidence="1">Uncharacterized protein</fullName>
    </submittedName>
</protein>
<sequence length="272" mass="29736">MYKYFLPLIFLSLSLTIYPRSPLAQTSTSCSGTDKYSVTVQTNQGLLTAADNNLISSKFSFNDKCITSNRALIPQFGIPTYLEMRSIFYEQAKTISGKVNKQPKLVGGINHQQIVFSGNDAHIYWVNNGDLTIGGGISGNPVRLLFIDGNLLINQNITSGNGNAQGLVFIVQGDINIAPTVTNIDAVLIVYGNFCSGFSAGSCPSTIEAPKLTIRGSVMYLNPDTSTSPKFVRTRDSVVNNEPAEDLIYDPKYLVILNNIMTRTLSVWTENQ</sequence>
<dbReference type="Proteomes" id="UP000178017">
    <property type="component" value="Unassembled WGS sequence"/>
</dbReference>
<dbReference type="EMBL" id="MFDO01000021">
    <property type="protein sequence ID" value="OGE65270.1"/>
    <property type="molecule type" value="Genomic_DNA"/>
</dbReference>
<name>A0A1F5MJ02_9BACT</name>
<comment type="caution">
    <text evidence="1">The sequence shown here is derived from an EMBL/GenBank/DDBJ whole genome shotgun (WGS) entry which is preliminary data.</text>
</comment>
<gene>
    <name evidence="1" type="ORF">A3B49_02465</name>
</gene>
<evidence type="ECO:0000313" key="2">
    <source>
        <dbReference type="Proteomes" id="UP000178017"/>
    </source>
</evidence>
<proteinExistence type="predicted"/>
<dbReference type="AlphaFoldDB" id="A0A1F5MJ02"/>
<evidence type="ECO:0000313" key="1">
    <source>
        <dbReference type="EMBL" id="OGE65270.1"/>
    </source>
</evidence>
<organism evidence="1 2">
    <name type="scientific">Candidatus Daviesbacteria bacterium RIFCSPLOWO2_01_FULL_40_24</name>
    <dbReference type="NCBI Taxonomy" id="1797787"/>
    <lineage>
        <taxon>Bacteria</taxon>
        <taxon>Candidatus Daviesiibacteriota</taxon>
    </lineage>
</organism>
<accession>A0A1F5MJ02</accession>